<protein>
    <submittedName>
        <fullName evidence="1">Uncharacterized protein</fullName>
    </submittedName>
</protein>
<proteinExistence type="predicted"/>
<name>A0A6H0ZMU3_9HYPH</name>
<evidence type="ECO:0000313" key="1">
    <source>
        <dbReference type="EMBL" id="QIX22126.1"/>
    </source>
</evidence>
<sequence length="218" mass="23885">MNTSEVLVRRAQVVKVHLDALEQLLTDSKPGLSEAIRASISLRFLFDGALGRVAHELEHKLSIRAPVVKDIPVRDALLFACGGYDLGFGVVKPHYTYREPGLNSPHRAQFERLVAKSPSVHTFAEVKLKLFESQSCLALLGLPVTRENVVRYVANKCGGAHHHDNATDFEEIDVRLTQVGHSLRANGTDLSAVFLETIGTASLLLASKSIVELREALS</sequence>
<dbReference type="RefSeq" id="WP_136882414.1">
    <property type="nucleotide sequence ID" value="NZ_CP050898.1"/>
</dbReference>
<evidence type="ECO:0000313" key="2">
    <source>
        <dbReference type="Proteomes" id="UP000500870"/>
    </source>
</evidence>
<gene>
    <name evidence="1" type="ORF">FOB41_13695</name>
</gene>
<dbReference type="EMBL" id="CP050898">
    <property type="protein sequence ID" value="QIX22126.1"/>
    <property type="molecule type" value="Genomic_DNA"/>
</dbReference>
<organism evidence="1 2">
    <name type="scientific">Agrobacterium pusense</name>
    <dbReference type="NCBI Taxonomy" id="648995"/>
    <lineage>
        <taxon>Bacteria</taxon>
        <taxon>Pseudomonadati</taxon>
        <taxon>Pseudomonadota</taxon>
        <taxon>Alphaproteobacteria</taxon>
        <taxon>Hyphomicrobiales</taxon>
        <taxon>Rhizobiaceae</taxon>
        <taxon>Rhizobium/Agrobacterium group</taxon>
        <taxon>Agrobacterium</taxon>
    </lineage>
</organism>
<dbReference type="AlphaFoldDB" id="A0A6H0ZMU3"/>
<accession>A0A6H0ZMU3</accession>
<dbReference type="Proteomes" id="UP000500870">
    <property type="component" value="Chromosome 1"/>
</dbReference>
<reference evidence="1 2" key="1">
    <citation type="submission" date="2020-04" db="EMBL/GenBank/DDBJ databases">
        <title>FDA dAtabase for Regulatory Grade micrObial Sequences (FDA-ARGOS): Supporting development and validation of Infectious Disease Dx tests.</title>
        <authorList>
            <person name="Sciortino C."/>
            <person name="Tallon L."/>
            <person name="Sadzewicz L."/>
            <person name="Vavikolanu K."/>
            <person name="Mehta A."/>
            <person name="Aluvathingal J."/>
            <person name="Nadendla S."/>
            <person name="Nandy P."/>
            <person name="Geyer C."/>
            <person name="Yan Y."/>
            <person name="Sichtig H."/>
        </authorList>
    </citation>
    <scope>NUCLEOTIDE SEQUENCE [LARGE SCALE GENOMIC DNA]</scope>
    <source>
        <strain evidence="1 2">FDAARGOS_633</strain>
    </source>
</reference>